<evidence type="ECO:0000313" key="11">
    <source>
        <dbReference type="Proteomes" id="UP000003257"/>
    </source>
</evidence>
<comment type="subcellular location">
    <subcellularLocation>
        <location evidence="1 8">Cell membrane</location>
        <topology evidence="1 8">Multi-pass membrane protein</topology>
    </subcellularLocation>
</comment>
<name>A0ABM9X546_9RHOB</name>
<accession>A0ABM9X546</accession>
<evidence type="ECO:0000256" key="9">
    <source>
        <dbReference type="SAM" id="Phobius"/>
    </source>
</evidence>
<keyword evidence="3" id="KW-1003">Cell membrane</keyword>
<dbReference type="PANTHER" id="PTHR30561:SF1">
    <property type="entry name" value="MULTIDRUG TRANSPORTER EMRE"/>
    <property type="match status" value="1"/>
</dbReference>
<comment type="caution">
    <text evidence="10">The sequence shown here is derived from an EMBL/GenBank/DDBJ whole genome shotgun (WGS) entry which is preliminary data.</text>
</comment>
<evidence type="ECO:0000256" key="5">
    <source>
        <dbReference type="ARBA" id="ARBA00022989"/>
    </source>
</evidence>
<feature type="transmembrane region" description="Helical" evidence="9">
    <location>
        <begin position="84"/>
        <end position="103"/>
    </location>
</feature>
<dbReference type="Gene3D" id="1.10.3730.20">
    <property type="match status" value="1"/>
</dbReference>
<dbReference type="RefSeq" id="WP_007119576.1">
    <property type="nucleotide sequence ID" value="NZ_ABID01000003.1"/>
</dbReference>
<protein>
    <submittedName>
        <fullName evidence="10">Small multidrug resistance protein</fullName>
    </submittedName>
</protein>
<feature type="transmembrane region" description="Helical" evidence="9">
    <location>
        <begin position="32"/>
        <end position="50"/>
    </location>
</feature>
<evidence type="ECO:0000256" key="1">
    <source>
        <dbReference type="ARBA" id="ARBA00004651"/>
    </source>
</evidence>
<evidence type="ECO:0000256" key="7">
    <source>
        <dbReference type="ARBA" id="ARBA00038032"/>
    </source>
</evidence>
<dbReference type="Pfam" id="PF00893">
    <property type="entry name" value="Multi_Drug_Res"/>
    <property type="match status" value="1"/>
</dbReference>
<evidence type="ECO:0000256" key="6">
    <source>
        <dbReference type="ARBA" id="ARBA00023136"/>
    </source>
</evidence>
<evidence type="ECO:0000256" key="3">
    <source>
        <dbReference type="ARBA" id="ARBA00022475"/>
    </source>
</evidence>
<sequence>MHYLWLFIAVMAETLGTTAVQASHQFTRLWPSVAVVVFYVISFYCMSLTLRVMPVGVVYALWAGLGIVFIAIIGFLLFGQRLDAPALLGIALIICGILVIHLFSKTSPH</sequence>
<evidence type="ECO:0000256" key="4">
    <source>
        <dbReference type="ARBA" id="ARBA00022692"/>
    </source>
</evidence>
<evidence type="ECO:0000256" key="8">
    <source>
        <dbReference type="RuleBase" id="RU003942"/>
    </source>
</evidence>
<dbReference type="InterPro" id="IPR000390">
    <property type="entry name" value="Small_drug/metabolite_transptr"/>
</dbReference>
<evidence type="ECO:0000313" key="10">
    <source>
        <dbReference type="EMBL" id="EDQ04580.1"/>
    </source>
</evidence>
<keyword evidence="5 9" id="KW-1133">Transmembrane helix</keyword>
<feature type="transmembrane region" description="Helical" evidence="9">
    <location>
        <begin position="57"/>
        <end position="78"/>
    </location>
</feature>
<organism evidence="10 11">
    <name type="scientific">Sulfitobacter indolifex HEL-45</name>
    <dbReference type="NCBI Taxonomy" id="391624"/>
    <lineage>
        <taxon>Bacteria</taxon>
        <taxon>Pseudomonadati</taxon>
        <taxon>Pseudomonadota</taxon>
        <taxon>Alphaproteobacteria</taxon>
        <taxon>Rhodobacterales</taxon>
        <taxon>Roseobacteraceae</taxon>
        <taxon>Sulfitobacter</taxon>
    </lineage>
</organism>
<dbReference type="InterPro" id="IPR037185">
    <property type="entry name" value="EmrE-like"/>
</dbReference>
<gene>
    <name evidence="10" type="ORF">OIHEL45_12805</name>
</gene>
<dbReference type="Proteomes" id="UP000003257">
    <property type="component" value="Unassembled WGS sequence"/>
</dbReference>
<reference evidence="10 11" key="1">
    <citation type="submission" date="2007-11" db="EMBL/GenBank/DDBJ databases">
        <authorList>
            <person name="Wagner-Dobler I."/>
            <person name="Ferriera S."/>
            <person name="Johnson J."/>
            <person name="Kravitz S."/>
            <person name="Beeson K."/>
            <person name="Sutton G."/>
            <person name="Rogers Y.-H."/>
            <person name="Friedman R."/>
            <person name="Frazier M."/>
            <person name="Venter J.C."/>
        </authorList>
    </citation>
    <scope>NUCLEOTIDE SEQUENCE [LARGE SCALE GENOMIC DNA]</scope>
    <source>
        <strain evidence="10 11">HEL-45</strain>
    </source>
</reference>
<dbReference type="InterPro" id="IPR045324">
    <property type="entry name" value="Small_multidrug_res"/>
</dbReference>
<dbReference type="EMBL" id="ABID01000003">
    <property type="protein sequence ID" value="EDQ04580.1"/>
    <property type="molecule type" value="Genomic_DNA"/>
</dbReference>
<dbReference type="PANTHER" id="PTHR30561">
    <property type="entry name" value="SMR FAMILY PROTON-DEPENDENT DRUG EFFLUX TRANSPORTER SUGE"/>
    <property type="match status" value="1"/>
</dbReference>
<evidence type="ECO:0000256" key="2">
    <source>
        <dbReference type="ARBA" id="ARBA00022448"/>
    </source>
</evidence>
<keyword evidence="11" id="KW-1185">Reference proteome</keyword>
<proteinExistence type="inferred from homology"/>
<keyword evidence="6 9" id="KW-0472">Membrane</keyword>
<comment type="similarity">
    <text evidence="7 8">Belongs to the drug/metabolite transporter (DMT) superfamily. Small multidrug resistance (SMR) (TC 2.A.7.1) family.</text>
</comment>
<dbReference type="SUPFAM" id="SSF103481">
    <property type="entry name" value="Multidrug resistance efflux transporter EmrE"/>
    <property type="match status" value="1"/>
</dbReference>
<keyword evidence="2" id="KW-0813">Transport</keyword>
<keyword evidence="4 8" id="KW-0812">Transmembrane</keyword>